<feature type="transmembrane region" description="Helical" evidence="10">
    <location>
        <begin position="223"/>
        <end position="243"/>
    </location>
</feature>
<evidence type="ECO:0000256" key="4">
    <source>
        <dbReference type="ARBA" id="ARBA00022643"/>
    </source>
</evidence>
<keyword evidence="3 10" id="KW-0285">Flavoprotein</keyword>
<name>A0ABR4W8Y7_9GAMM</name>
<keyword evidence="7 10" id="KW-0249">Electron transport</keyword>
<evidence type="ECO:0000256" key="7">
    <source>
        <dbReference type="ARBA" id="ARBA00022982"/>
    </source>
</evidence>
<feature type="modified residue" description="FMN phosphoryl threonine" evidence="10">
    <location>
        <position position="171"/>
    </location>
</feature>
<dbReference type="InterPro" id="IPR004338">
    <property type="entry name" value="NqrB/RnfD"/>
</dbReference>
<comment type="subunit">
    <text evidence="10">The complex is composed of six subunits: RnfA, RnfB, RnfC, RnfD, RnfE and RnfG.</text>
</comment>
<sequence>MALISSTSPHTTVSNNTGAFMRQVIYATLPGLAVLTWQFGWGTVINVLWAVVVALVSEALILKARGRPVAFYLKDYSAVLTAVLLALALPPTSPWWLTLIGVGFAIIVAKQLYGGLGMNPFNPAMVGYVLLLISFPVAMTQWIAPGEAPSLAQSWQLFTGQLPVDGLSGATPLDTFRTWAGNDSELASHGILDGQFAGLGWEWVNLAFLLGGLYLISRKIITWHIPAGFLGGLALPALIAWLINPVRFSDPVFQIFSGGAMLGAFFIATDPVSAATSRSGRLIYAALIGVLIWVIRSFGGYPDAVAFSVLLLNLCAPFIDYYTQPRTYGHNKANRGTNSAKQGGGS</sequence>
<evidence type="ECO:0000256" key="5">
    <source>
        <dbReference type="ARBA" id="ARBA00022692"/>
    </source>
</evidence>
<gene>
    <name evidence="10" type="primary">rnfD</name>
    <name evidence="11" type="ORF">T9A_03148</name>
</gene>
<evidence type="ECO:0000256" key="3">
    <source>
        <dbReference type="ARBA" id="ARBA00022630"/>
    </source>
</evidence>
<keyword evidence="4 10" id="KW-0288">FMN</keyword>
<keyword evidence="2 10" id="KW-0597">Phosphoprotein</keyword>
<feature type="transmembrane region" description="Helical" evidence="10">
    <location>
        <begin position="196"/>
        <end position="216"/>
    </location>
</feature>
<comment type="caution">
    <text evidence="11">The sequence shown here is derived from an EMBL/GenBank/DDBJ whole genome shotgun (WGS) entry which is preliminary data.</text>
</comment>
<keyword evidence="8 10" id="KW-1133">Transmembrane helix</keyword>
<feature type="transmembrane region" description="Helical" evidence="10">
    <location>
        <begin position="95"/>
        <end position="113"/>
    </location>
</feature>
<comment type="similarity">
    <text evidence="10">Belongs to the NqrB/RnfD family.</text>
</comment>
<dbReference type="Pfam" id="PF03116">
    <property type="entry name" value="NQR2_RnfD_RnfE"/>
    <property type="match status" value="1"/>
</dbReference>
<dbReference type="Proteomes" id="UP000029443">
    <property type="component" value="Unassembled WGS sequence"/>
</dbReference>
<feature type="transmembrane region" description="Helical" evidence="10">
    <location>
        <begin position="255"/>
        <end position="275"/>
    </location>
</feature>
<protein>
    <recommendedName>
        <fullName evidence="10">Ion-translocating oxidoreductase complex subunit D</fullName>
        <ecNumber evidence="10">7.-.-.-</ecNumber>
    </recommendedName>
    <alternativeName>
        <fullName evidence="10">Rnf electron transport complex subunit D</fullName>
    </alternativeName>
</protein>
<organism evidence="11 12">
    <name type="scientific">Alcanivorax jadensis T9</name>
    <dbReference type="NCBI Taxonomy" id="1177181"/>
    <lineage>
        <taxon>Bacteria</taxon>
        <taxon>Pseudomonadati</taxon>
        <taxon>Pseudomonadota</taxon>
        <taxon>Gammaproteobacteria</taxon>
        <taxon>Oceanospirillales</taxon>
        <taxon>Alcanivoracaceae</taxon>
        <taxon>Alcanivorax</taxon>
    </lineage>
</organism>
<keyword evidence="10" id="KW-0997">Cell inner membrane</keyword>
<dbReference type="PANTHER" id="PTHR30578">
    <property type="entry name" value="ELECTRON TRANSPORT COMPLEX PROTEIN RNFD"/>
    <property type="match status" value="1"/>
</dbReference>
<comment type="function">
    <text evidence="10">Part of a membrane-bound complex that couples electron transfer with translocation of ions across the membrane.</text>
</comment>
<dbReference type="HAMAP" id="MF_00462">
    <property type="entry name" value="RsxD_RnfD"/>
    <property type="match status" value="1"/>
</dbReference>
<dbReference type="RefSeq" id="WP_035250370.1">
    <property type="nucleotide sequence ID" value="NZ_ARXU01000017.1"/>
</dbReference>
<feature type="transmembrane region" description="Helical" evidence="10">
    <location>
        <begin position="69"/>
        <end position="89"/>
    </location>
</feature>
<dbReference type="PANTHER" id="PTHR30578:SF0">
    <property type="entry name" value="ION-TRANSLOCATING OXIDOREDUCTASE COMPLEX SUBUNIT D"/>
    <property type="match status" value="1"/>
</dbReference>
<feature type="transmembrane region" description="Helical" evidence="10">
    <location>
        <begin position="39"/>
        <end position="62"/>
    </location>
</feature>
<evidence type="ECO:0000313" key="11">
    <source>
        <dbReference type="EMBL" id="KGD59870.1"/>
    </source>
</evidence>
<proteinExistence type="inferred from homology"/>
<evidence type="ECO:0000256" key="6">
    <source>
        <dbReference type="ARBA" id="ARBA00022967"/>
    </source>
</evidence>
<keyword evidence="6 10" id="KW-1278">Translocase</keyword>
<comment type="cofactor">
    <cofactor evidence="10">
        <name>FMN</name>
        <dbReference type="ChEBI" id="CHEBI:58210"/>
    </cofactor>
</comment>
<keyword evidence="12" id="KW-1185">Reference proteome</keyword>
<keyword evidence="5 10" id="KW-0812">Transmembrane</keyword>
<evidence type="ECO:0000256" key="2">
    <source>
        <dbReference type="ARBA" id="ARBA00022553"/>
    </source>
</evidence>
<accession>A0ABR4W8Y7</accession>
<keyword evidence="10" id="KW-1003">Cell membrane</keyword>
<evidence type="ECO:0000256" key="1">
    <source>
        <dbReference type="ARBA" id="ARBA00022448"/>
    </source>
</evidence>
<dbReference type="EMBL" id="ARXU01000017">
    <property type="protein sequence ID" value="KGD59870.1"/>
    <property type="molecule type" value="Genomic_DNA"/>
</dbReference>
<keyword evidence="9 10" id="KW-0472">Membrane</keyword>
<feature type="transmembrane region" description="Helical" evidence="10">
    <location>
        <begin position="125"/>
        <end position="144"/>
    </location>
</feature>
<evidence type="ECO:0000313" key="12">
    <source>
        <dbReference type="Proteomes" id="UP000029443"/>
    </source>
</evidence>
<dbReference type="NCBIfam" id="TIGR01946">
    <property type="entry name" value="rnfD"/>
    <property type="match status" value="1"/>
</dbReference>
<dbReference type="NCBIfam" id="NF002011">
    <property type="entry name" value="PRK00816.1"/>
    <property type="match status" value="1"/>
</dbReference>
<evidence type="ECO:0000256" key="9">
    <source>
        <dbReference type="ARBA" id="ARBA00023136"/>
    </source>
</evidence>
<dbReference type="EC" id="7.-.-.-" evidence="10"/>
<comment type="subcellular location">
    <subcellularLocation>
        <location evidence="10">Cell inner membrane</location>
        <topology evidence="10">Multi-pass membrane protein</topology>
    </subcellularLocation>
</comment>
<feature type="transmembrane region" description="Helical" evidence="10">
    <location>
        <begin position="305"/>
        <end position="323"/>
    </location>
</feature>
<dbReference type="InterPro" id="IPR011303">
    <property type="entry name" value="RnfD_bac"/>
</dbReference>
<keyword evidence="1 10" id="KW-0813">Transport</keyword>
<reference evidence="11 12" key="1">
    <citation type="submission" date="2012-09" db="EMBL/GenBank/DDBJ databases">
        <title>Genome Sequence of alkane-degrading Bacterium Alcanivorax jadensis T9.</title>
        <authorList>
            <person name="Lai Q."/>
            <person name="Shao Z."/>
        </authorList>
    </citation>
    <scope>NUCLEOTIDE SEQUENCE [LARGE SCALE GENOMIC DNA]</scope>
    <source>
        <strain evidence="11 12">T9</strain>
    </source>
</reference>
<feature type="transmembrane region" description="Helical" evidence="10">
    <location>
        <begin position="282"/>
        <end position="299"/>
    </location>
</feature>
<evidence type="ECO:0000256" key="10">
    <source>
        <dbReference type="HAMAP-Rule" id="MF_00462"/>
    </source>
</evidence>
<evidence type="ECO:0000256" key="8">
    <source>
        <dbReference type="ARBA" id="ARBA00022989"/>
    </source>
</evidence>